<dbReference type="AlphaFoldDB" id="A0A4Y2GGP7"/>
<evidence type="ECO:0000313" key="2">
    <source>
        <dbReference type="Proteomes" id="UP000499080"/>
    </source>
</evidence>
<keyword evidence="2" id="KW-1185">Reference proteome</keyword>
<gene>
    <name evidence="1" type="ORF">AVEN_186178_1</name>
</gene>
<name>A0A4Y2GGP7_ARAVE</name>
<proteinExistence type="predicted"/>
<accession>A0A4Y2GGP7</accession>
<comment type="caution">
    <text evidence="1">The sequence shown here is derived from an EMBL/GenBank/DDBJ whole genome shotgun (WGS) entry which is preliminary data.</text>
</comment>
<dbReference type="EMBL" id="BGPR01001354">
    <property type="protein sequence ID" value="GBM51889.1"/>
    <property type="molecule type" value="Genomic_DNA"/>
</dbReference>
<evidence type="ECO:0000313" key="1">
    <source>
        <dbReference type="EMBL" id="GBM51889.1"/>
    </source>
</evidence>
<dbReference type="Proteomes" id="UP000499080">
    <property type="component" value="Unassembled WGS sequence"/>
</dbReference>
<organism evidence="1 2">
    <name type="scientific">Araneus ventricosus</name>
    <name type="common">Orbweaver spider</name>
    <name type="synonym">Epeira ventricosa</name>
    <dbReference type="NCBI Taxonomy" id="182803"/>
    <lineage>
        <taxon>Eukaryota</taxon>
        <taxon>Metazoa</taxon>
        <taxon>Ecdysozoa</taxon>
        <taxon>Arthropoda</taxon>
        <taxon>Chelicerata</taxon>
        <taxon>Arachnida</taxon>
        <taxon>Araneae</taxon>
        <taxon>Araneomorphae</taxon>
        <taxon>Entelegynae</taxon>
        <taxon>Araneoidea</taxon>
        <taxon>Araneidae</taxon>
        <taxon>Araneus</taxon>
    </lineage>
</organism>
<sequence length="178" mass="19881">MSWHIIEGAKDDGFFDNSLACIVFELTLNAAVDGGKNLGMVLPLIFKVVRTPSSSEETLAVLKCHFRYFSQFAKSSQIRLGLPSTVVVGDRFGVSDRAVVAIASSVLHDVGLITSNNSDLVVDENMLRRERLKSRYLSQDHKDVVDGVICRNSFFAHPENILLCMLKYERLYIRELAA</sequence>
<reference evidence="1 2" key="1">
    <citation type="journal article" date="2019" name="Sci. Rep.">
        <title>Orb-weaving spider Araneus ventricosus genome elucidates the spidroin gene catalogue.</title>
        <authorList>
            <person name="Kono N."/>
            <person name="Nakamura H."/>
            <person name="Ohtoshi R."/>
            <person name="Moran D.A.P."/>
            <person name="Shinohara A."/>
            <person name="Yoshida Y."/>
            <person name="Fujiwara M."/>
            <person name="Mori M."/>
            <person name="Tomita M."/>
            <person name="Arakawa K."/>
        </authorList>
    </citation>
    <scope>NUCLEOTIDE SEQUENCE [LARGE SCALE GENOMIC DNA]</scope>
</reference>
<protein>
    <submittedName>
        <fullName evidence="1">Uncharacterized protein</fullName>
    </submittedName>
</protein>